<dbReference type="EMBL" id="LGCI01000010">
    <property type="protein sequence ID" value="KOY81194.1"/>
    <property type="molecule type" value="Genomic_DNA"/>
</dbReference>
<dbReference type="OrthoDB" id="2014935at2"/>
<dbReference type="STRING" id="33935.ADM90_18795"/>
<protein>
    <submittedName>
        <fullName evidence="2">ABC transporter permease</fullName>
    </submittedName>
</protein>
<accession>A0A0N0CVA6</accession>
<feature type="transmembrane region" description="Helical" evidence="1">
    <location>
        <begin position="302"/>
        <end position="328"/>
    </location>
</feature>
<keyword evidence="1" id="KW-0472">Membrane</keyword>
<feature type="transmembrane region" description="Helical" evidence="1">
    <location>
        <begin position="348"/>
        <end position="372"/>
    </location>
</feature>
<keyword evidence="1" id="KW-1133">Transmembrane helix</keyword>
<feature type="transmembrane region" description="Helical" evidence="1">
    <location>
        <begin position="129"/>
        <end position="155"/>
    </location>
</feature>
<feature type="transmembrane region" description="Helical" evidence="1">
    <location>
        <begin position="438"/>
        <end position="459"/>
    </location>
</feature>
<feature type="transmembrane region" description="Helical" evidence="1">
    <location>
        <begin position="393"/>
        <end position="418"/>
    </location>
</feature>
<dbReference type="PATRIC" id="fig|33935.3.peg.2574"/>
<evidence type="ECO:0000313" key="3">
    <source>
        <dbReference type="Proteomes" id="UP000037977"/>
    </source>
</evidence>
<keyword evidence="3" id="KW-1185">Reference proteome</keyword>
<feature type="transmembrane region" description="Helical" evidence="1">
    <location>
        <begin position="242"/>
        <end position="263"/>
    </location>
</feature>
<dbReference type="Proteomes" id="UP000037977">
    <property type="component" value="Unassembled WGS sequence"/>
</dbReference>
<evidence type="ECO:0000256" key="1">
    <source>
        <dbReference type="SAM" id="Phobius"/>
    </source>
</evidence>
<gene>
    <name evidence="2" type="ORF">ADM90_18795</name>
</gene>
<keyword evidence="1" id="KW-0812">Transmembrane</keyword>
<evidence type="ECO:0000313" key="2">
    <source>
        <dbReference type="EMBL" id="KOY81194.1"/>
    </source>
</evidence>
<feature type="transmembrane region" description="Helical" evidence="1">
    <location>
        <begin position="466"/>
        <end position="488"/>
    </location>
</feature>
<feature type="transmembrane region" description="Helical" evidence="1">
    <location>
        <begin position="89"/>
        <end position="108"/>
    </location>
</feature>
<dbReference type="RefSeq" id="WP_053996436.1">
    <property type="nucleotide sequence ID" value="NZ_CP065643.1"/>
</dbReference>
<organism evidence="2 3">
    <name type="scientific">Lysinibacillus macroides</name>
    <dbReference type="NCBI Taxonomy" id="33935"/>
    <lineage>
        <taxon>Bacteria</taxon>
        <taxon>Bacillati</taxon>
        <taxon>Bacillota</taxon>
        <taxon>Bacilli</taxon>
        <taxon>Bacillales</taxon>
        <taxon>Bacillaceae</taxon>
        <taxon>Lysinibacillus</taxon>
    </lineage>
</organism>
<feature type="transmembrane region" description="Helical" evidence="1">
    <location>
        <begin position="508"/>
        <end position="529"/>
    </location>
</feature>
<feature type="transmembrane region" description="Helical" evidence="1">
    <location>
        <begin position="167"/>
        <end position="189"/>
    </location>
</feature>
<proteinExistence type="predicted"/>
<sequence>MVARYFKGTNKLTVFIARQQRFKMLIWLISLIGITLSVATAYSSIYKDEKSRQAVSLTMENPAMVAMLGPGYKMEDYLHSNGAIFANEMLLFTAIAVAIMNILLVGRATRGDEENGRIEMIRALSVGRLSYVSAVMIVSVLINIVLAILIGLGLASLQIDGVDVAGSLLYGSILGAIGLLFAAITAIFAQLTETLRGTTMFSFMVLIIAYLIRAIGDVSSEVLSWVSPLGWLVRSGVFAANIWWPVVITFGAAIVFGAMAFYLHAIRDLGSGFIAARKGKAYASPFLQTPLGLALRLQRTNLIAWMIGLFILSSSFGAILGDLELYFADMELMQAFIDVESDYTMTEQFMTLLMAIMSLISVVPAVMVVLTVKGEETKNLTENYYTRARSRTCVLGSHFLLAVVVSFIMQSLVALGLWSVGEAVMEETLSFGTTFASAYVYLPAIWAVIGLVIGLIGIVPKYTGAIWLYVVYCFLVVYLGDLLGFPTWMNSLSVFDYIPHIPVDATNFMVLIVLTLFTIVLSVIGFIGYTRRDIAG</sequence>
<reference evidence="2 3" key="1">
    <citation type="submission" date="2015-07" db="EMBL/GenBank/DDBJ databases">
        <title>Genome sequencing project for genomic taxonomy and phylogenomics of Bacillus-like bacteria.</title>
        <authorList>
            <person name="Liu B."/>
            <person name="Wang J."/>
            <person name="Zhu Y."/>
            <person name="Liu G."/>
            <person name="Chen Q."/>
            <person name="Chen Z."/>
            <person name="Che J."/>
            <person name="Ge C."/>
            <person name="Shi H."/>
            <person name="Pan Z."/>
            <person name="Liu X."/>
        </authorList>
    </citation>
    <scope>NUCLEOTIDE SEQUENCE [LARGE SCALE GENOMIC DNA]</scope>
    <source>
        <strain evidence="2 3">DSM 54</strain>
    </source>
</reference>
<feature type="transmembrane region" description="Helical" evidence="1">
    <location>
        <begin position="25"/>
        <end position="45"/>
    </location>
</feature>
<comment type="caution">
    <text evidence="2">The sequence shown here is derived from an EMBL/GenBank/DDBJ whole genome shotgun (WGS) entry which is preliminary data.</text>
</comment>
<feature type="transmembrane region" description="Helical" evidence="1">
    <location>
        <begin position="201"/>
        <end position="222"/>
    </location>
</feature>
<name>A0A0N0CVA6_9BACI</name>
<dbReference type="AlphaFoldDB" id="A0A0N0CVA6"/>